<reference evidence="3 4" key="1">
    <citation type="journal article" date="2019" name="New Phytol.">
        <title>Comparative genomics reveals unique wood-decay strategies and fruiting body development in the Schizophyllaceae.</title>
        <authorList>
            <person name="Almasi E."/>
            <person name="Sahu N."/>
            <person name="Krizsan K."/>
            <person name="Balint B."/>
            <person name="Kovacs G.M."/>
            <person name="Kiss B."/>
            <person name="Cseklye J."/>
            <person name="Drula E."/>
            <person name="Henrissat B."/>
            <person name="Nagy I."/>
            <person name="Chovatia M."/>
            <person name="Adam C."/>
            <person name="LaButti K."/>
            <person name="Lipzen A."/>
            <person name="Riley R."/>
            <person name="Grigoriev I.V."/>
            <person name="Nagy L.G."/>
        </authorList>
    </citation>
    <scope>NUCLEOTIDE SEQUENCE [LARGE SCALE GENOMIC DNA]</scope>
    <source>
        <strain evidence="3 4">NL-1724</strain>
    </source>
</reference>
<evidence type="ECO:0000313" key="3">
    <source>
        <dbReference type="EMBL" id="TRM56099.1"/>
    </source>
</evidence>
<feature type="non-terminal residue" evidence="3">
    <location>
        <position position="162"/>
    </location>
</feature>
<keyword evidence="2" id="KW-0812">Transmembrane</keyword>
<name>A0A550BU74_9AGAR</name>
<evidence type="ECO:0000256" key="2">
    <source>
        <dbReference type="SAM" id="Phobius"/>
    </source>
</evidence>
<protein>
    <submittedName>
        <fullName evidence="3">Uncharacterized protein</fullName>
    </submittedName>
</protein>
<dbReference type="AlphaFoldDB" id="A0A550BU74"/>
<feature type="transmembrane region" description="Helical" evidence="2">
    <location>
        <begin position="60"/>
        <end position="82"/>
    </location>
</feature>
<gene>
    <name evidence="3" type="ORF">BD626DRAFT_520816</name>
</gene>
<keyword evidence="2" id="KW-0472">Membrane</keyword>
<feature type="region of interest" description="Disordered" evidence="1">
    <location>
        <begin position="1"/>
        <end position="37"/>
    </location>
</feature>
<accession>A0A550BU74</accession>
<feature type="transmembrane region" description="Helical" evidence="2">
    <location>
        <begin position="89"/>
        <end position="111"/>
    </location>
</feature>
<dbReference type="EMBL" id="VDMD01000080">
    <property type="protein sequence ID" value="TRM56099.1"/>
    <property type="molecule type" value="Genomic_DNA"/>
</dbReference>
<evidence type="ECO:0000313" key="4">
    <source>
        <dbReference type="Proteomes" id="UP000320762"/>
    </source>
</evidence>
<dbReference type="Proteomes" id="UP000320762">
    <property type="component" value="Unassembled WGS sequence"/>
</dbReference>
<keyword evidence="2" id="KW-1133">Transmembrane helix</keyword>
<organism evidence="3 4">
    <name type="scientific">Schizophyllum amplum</name>
    <dbReference type="NCBI Taxonomy" id="97359"/>
    <lineage>
        <taxon>Eukaryota</taxon>
        <taxon>Fungi</taxon>
        <taxon>Dikarya</taxon>
        <taxon>Basidiomycota</taxon>
        <taxon>Agaricomycotina</taxon>
        <taxon>Agaricomycetes</taxon>
        <taxon>Agaricomycetidae</taxon>
        <taxon>Agaricales</taxon>
        <taxon>Schizophyllaceae</taxon>
        <taxon>Schizophyllum</taxon>
    </lineage>
</organism>
<keyword evidence="4" id="KW-1185">Reference proteome</keyword>
<comment type="caution">
    <text evidence="3">The sequence shown here is derived from an EMBL/GenBank/DDBJ whole genome shotgun (WGS) entry which is preliminary data.</text>
</comment>
<evidence type="ECO:0000256" key="1">
    <source>
        <dbReference type="SAM" id="MobiDB-lite"/>
    </source>
</evidence>
<sequence length="162" mass="16550">MGIKHARALTRSESAPLLGDSEDDAPQSGPPKALASGAGALGNSDIAPINELSSSSRVGATAPVAFCIAGALNIAAACWMIVQASPERALFAAGVAGVLLLSGAMNMGAAAGPVLHPSLPADDARRIRRRHPPAASLASEYLPLLDLYPPRAPYTRASLDYQ</sequence>
<proteinExistence type="predicted"/>